<evidence type="ECO:0000256" key="1">
    <source>
        <dbReference type="SAM" id="MobiDB-lite"/>
    </source>
</evidence>
<evidence type="ECO:0008006" key="4">
    <source>
        <dbReference type="Google" id="ProtNLM"/>
    </source>
</evidence>
<dbReference type="RefSeq" id="WP_263230800.1">
    <property type="nucleotide sequence ID" value="NZ_CP106793.1"/>
</dbReference>
<feature type="region of interest" description="Disordered" evidence="1">
    <location>
        <begin position="60"/>
        <end position="98"/>
    </location>
</feature>
<evidence type="ECO:0000313" key="2">
    <source>
        <dbReference type="EMBL" id="UXY20739.1"/>
    </source>
</evidence>
<protein>
    <recommendedName>
        <fullName evidence="4">Secreted protein</fullName>
    </recommendedName>
</protein>
<feature type="compositionally biased region" description="Pro residues" evidence="1">
    <location>
        <begin position="75"/>
        <end position="94"/>
    </location>
</feature>
<name>A0ABY6E242_9ACTN</name>
<keyword evidence="3" id="KW-1185">Reference proteome</keyword>
<reference evidence="2" key="1">
    <citation type="submission" date="2022-10" db="EMBL/GenBank/DDBJ databases">
        <authorList>
            <person name="Mo P."/>
        </authorList>
    </citation>
    <scope>NUCLEOTIDE SEQUENCE</scope>
    <source>
        <strain evidence="2">HUAS 13-4</strain>
    </source>
</reference>
<organism evidence="2 3">
    <name type="scientific">Streptomyces cynarae</name>
    <dbReference type="NCBI Taxonomy" id="2981134"/>
    <lineage>
        <taxon>Bacteria</taxon>
        <taxon>Bacillati</taxon>
        <taxon>Actinomycetota</taxon>
        <taxon>Actinomycetes</taxon>
        <taxon>Kitasatosporales</taxon>
        <taxon>Streptomycetaceae</taxon>
        <taxon>Streptomyces</taxon>
    </lineage>
</organism>
<dbReference type="Proteomes" id="UP001061298">
    <property type="component" value="Chromosome"/>
</dbReference>
<gene>
    <name evidence="2" type="ORF">N8I84_20060</name>
</gene>
<dbReference type="EMBL" id="CP106793">
    <property type="protein sequence ID" value="UXY20739.1"/>
    <property type="molecule type" value="Genomic_DNA"/>
</dbReference>
<proteinExistence type="predicted"/>
<accession>A0ABY6E242</accession>
<sequence length="113" mass="11792">MSHAPHPPRTARRYAWLRVLVVLVSLLVAGAYTEAVEADAAPTSAVQACDADYDVLAPAPRTATLQGPRTVTPLRPGPQAAPAPSGPDDLPPAPARTSRSAALHALRTVVLRC</sequence>
<evidence type="ECO:0000313" key="3">
    <source>
        <dbReference type="Proteomes" id="UP001061298"/>
    </source>
</evidence>